<dbReference type="Gene3D" id="1.25.40.20">
    <property type="entry name" value="Ankyrin repeat-containing domain"/>
    <property type="match status" value="1"/>
</dbReference>
<dbReference type="AlphaFoldDB" id="A2ESM6"/>
<dbReference type="Pfam" id="PF12796">
    <property type="entry name" value="Ank_2"/>
    <property type="match status" value="1"/>
</dbReference>
<dbReference type="SUPFAM" id="SSF48403">
    <property type="entry name" value="Ankyrin repeat"/>
    <property type="match status" value="1"/>
</dbReference>
<dbReference type="SMR" id="A2ESM6"/>
<dbReference type="InParanoid" id="A2ESM6"/>
<dbReference type="Proteomes" id="UP000001542">
    <property type="component" value="Unassembled WGS sequence"/>
</dbReference>
<dbReference type="RefSeq" id="XP_001316558.1">
    <property type="nucleotide sequence ID" value="XM_001316523.1"/>
</dbReference>
<reference evidence="3" key="2">
    <citation type="journal article" date="2007" name="Science">
        <title>Draft genome sequence of the sexually transmitted pathogen Trichomonas vaginalis.</title>
        <authorList>
            <person name="Carlton J.M."/>
            <person name="Hirt R.P."/>
            <person name="Silva J.C."/>
            <person name="Delcher A.L."/>
            <person name="Schatz M."/>
            <person name="Zhao Q."/>
            <person name="Wortman J.R."/>
            <person name="Bidwell S.L."/>
            <person name="Alsmark U.C.M."/>
            <person name="Besteiro S."/>
            <person name="Sicheritz-Ponten T."/>
            <person name="Noel C.J."/>
            <person name="Dacks J.B."/>
            <person name="Foster P.G."/>
            <person name="Simillion C."/>
            <person name="Van de Peer Y."/>
            <person name="Miranda-Saavedra D."/>
            <person name="Barton G.J."/>
            <person name="Westrop G.D."/>
            <person name="Mueller S."/>
            <person name="Dessi D."/>
            <person name="Fiori P.L."/>
            <person name="Ren Q."/>
            <person name="Paulsen I."/>
            <person name="Zhang H."/>
            <person name="Bastida-Corcuera F.D."/>
            <person name="Simoes-Barbosa A."/>
            <person name="Brown M.T."/>
            <person name="Hayes R.D."/>
            <person name="Mukherjee M."/>
            <person name="Okumura C.Y."/>
            <person name="Schneider R."/>
            <person name="Smith A.J."/>
            <person name="Vanacova S."/>
            <person name="Villalvazo M."/>
            <person name="Haas B.J."/>
            <person name="Pertea M."/>
            <person name="Feldblyum T.V."/>
            <person name="Utterback T.R."/>
            <person name="Shu C.L."/>
            <person name="Osoegawa K."/>
            <person name="de Jong P.J."/>
            <person name="Hrdy I."/>
            <person name="Horvathova L."/>
            <person name="Zubacova Z."/>
            <person name="Dolezal P."/>
            <person name="Malik S.B."/>
            <person name="Logsdon J.M. Jr."/>
            <person name="Henze K."/>
            <person name="Gupta A."/>
            <person name="Wang C.C."/>
            <person name="Dunne R.L."/>
            <person name="Upcroft J.A."/>
            <person name="Upcroft P."/>
            <person name="White O."/>
            <person name="Salzberg S.L."/>
            <person name="Tang P."/>
            <person name="Chiu C.-H."/>
            <person name="Lee Y.-S."/>
            <person name="Embley T.M."/>
            <person name="Coombs G.H."/>
            <person name="Mottram J.C."/>
            <person name="Tachezy J."/>
            <person name="Fraser-Liggett C.M."/>
            <person name="Johnson P.J."/>
        </authorList>
    </citation>
    <scope>NUCLEOTIDE SEQUENCE [LARGE SCALE GENOMIC DNA]</scope>
    <source>
        <strain evidence="3">G3</strain>
    </source>
</reference>
<evidence type="ECO:0000313" key="4">
    <source>
        <dbReference type="Proteomes" id="UP000001542"/>
    </source>
</evidence>
<dbReference type="VEuPathDB" id="TrichDB:TVAGG3_0220690"/>
<dbReference type="PANTHER" id="PTHR24182:SF13">
    <property type="entry name" value="LD18443P"/>
    <property type="match status" value="1"/>
</dbReference>
<protein>
    <submittedName>
        <fullName evidence="3">Ankyrin repeat protein, putative</fullName>
    </submittedName>
</protein>
<name>A2ESM6_TRIV3</name>
<dbReference type="InterPro" id="IPR036770">
    <property type="entry name" value="Ankyrin_rpt-contain_sf"/>
</dbReference>
<dbReference type="EMBL" id="DS113478">
    <property type="protein sequence ID" value="EAY04335.1"/>
    <property type="molecule type" value="Genomic_DNA"/>
</dbReference>
<accession>A2ESM6</accession>
<dbReference type="InterPro" id="IPR002110">
    <property type="entry name" value="Ankyrin_rpt"/>
</dbReference>
<dbReference type="STRING" id="5722.A2ESM6"/>
<sequence length="397" mass="46264">MSNDSFKQFDDFIEIYEKLYHIEPNESIEEILDLLIDCLIDKYNRTTDQIISSILRTAKYNYRSIRVYSQILNEILDLDSHSSRYVLMKYKPLIKYYRYIVTLKFPKESDIEIIIMNDQIDKFKEYIIDQDISDISINLLNLKEKSLLEVCAYFGAVNIFYFLHLNLGHQITERCLKLAIYGRNTDIINECLKHFQANSKTCKAAIISHNNIFLKNIMHQDLMDKNIPFQFIVPDSQNLKALILLYQKDKNLIIPYCSAFPQTLEILKNESFDLSKITSTQDKLLHYAARYNNFDICKYLLSHQEKYHTNVNDKDSKSLTSLHYAAEINSEAIAQLLILHGADINSTNDNLETPLHFAALNNSIETYEVLVNNGAEVDDRALNHAIKYINDTLIEKP</sequence>
<dbReference type="KEGG" id="tva:4762216"/>
<reference evidence="3" key="1">
    <citation type="submission" date="2006-10" db="EMBL/GenBank/DDBJ databases">
        <authorList>
            <person name="Amadeo P."/>
            <person name="Zhao Q."/>
            <person name="Wortman J."/>
            <person name="Fraser-Liggett C."/>
            <person name="Carlton J."/>
        </authorList>
    </citation>
    <scope>NUCLEOTIDE SEQUENCE</scope>
    <source>
        <strain evidence="3">G3</strain>
    </source>
</reference>
<feature type="domain" description="DUF3447" evidence="2">
    <location>
        <begin position="170"/>
        <end position="244"/>
    </location>
</feature>
<feature type="repeat" description="ANK" evidence="1">
    <location>
        <begin position="317"/>
        <end position="349"/>
    </location>
</feature>
<dbReference type="SMART" id="SM00248">
    <property type="entry name" value="ANK"/>
    <property type="match status" value="3"/>
</dbReference>
<evidence type="ECO:0000259" key="2">
    <source>
        <dbReference type="Pfam" id="PF11929"/>
    </source>
</evidence>
<dbReference type="VEuPathDB" id="TrichDB:TVAG_069850"/>
<dbReference type="PROSITE" id="PS50088">
    <property type="entry name" value="ANK_REPEAT"/>
    <property type="match status" value="2"/>
</dbReference>
<keyword evidence="1" id="KW-0040">ANK repeat</keyword>
<dbReference type="Pfam" id="PF11929">
    <property type="entry name" value="DUF3447"/>
    <property type="match status" value="1"/>
</dbReference>
<keyword evidence="4" id="KW-1185">Reference proteome</keyword>
<evidence type="ECO:0000256" key="1">
    <source>
        <dbReference type="PROSITE-ProRule" id="PRU00023"/>
    </source>
</evidence>
<dbReference type="InterPro" id="IPR020683">
    <property type="entry name" value="DUF3447"/>
</dbReference>
<evidence type="ECO:0000313" key="3">
    <source>
        <dbReference type="EMBL" id="EAY04335.1"/>
    </source>
</evidence>
<dbReference type="PROSITE" id="PS50297">
    <property type="entry name" value="ANK_REP_REGION"/>
    <property type="match status" value="2"/>
</dbReference>
<organism evidence="3 4">
    <name type="scientific">Trichomonas vaginalis (strain ATCC PRA-98 / G3)</name>
    <dbReference type="NCBI Taxonomy" id="412133"/>
    <lineage>
        <taxon>Eukaryota</taxon>
        <taxon>Metamonada</taxon>
        <taxon>Parabasalia</taxon>
        <taxon>Trichomonadida</taxon>
        <taxon>Trichomonadidae</taxon>
        <taxon>Trichomonas</taxon>
    </lineage>
</organism>
<dbReference type="PANTHER" id="PTHR24182">
    <property type="entry name" value="ANKYRIN REPEAT AND SOCS BOX CONTAINING 4"/>
    <property type="match status" value="1"/>
</dbReference>
<gene>
    <name evidence="3" type="ORF">TVAG_069850</name>
</gene>
<dbReference type="eggNOG" id="KOG4412">
    <property type="taxonomic scope" value="Eukaryota"/>
</dbReference>
<feature type="repeat" description="ANK" evidence="1">
    <location>
        <begin position="350"/>
        <end position="382"/>
    </location>
</feature>
<proteinExistence type="predicted"/>